<dbReference type="GO" id="GO:0005507">
    <property type="term" value="F:copper ion binding"/>
    <property type="evidence" value="ECO:0007669"/>
    <property type="project" value="InterPro"/>
</dbReference>
<dbReference type="InterPro" id="IPR023471">
    <property type="entry name" value="CtaG/Cox11_dom_sf"/>
</dbReference>
<organism evidence="12 13">
    <name type="scientific">Aquisalinus flavus</name>
    <dbReference type="NCBI Taxonomy" id="1526572"/>
    <lineage>
        <taxon>Bacteria</taxon>
        <taxon>Pseudomonadati</taxon>
        <taxon>Pseudomonadota</taxon>
        <taxon>Alphaproteobacteria</taxon>
        <taxon>Parvularculales</taxon>
        <taxon>Parvularculaceae</taxon>
        <taxon>Aquisalinus</taxon>
    </lineage>
</organism>
<protein>
    <recommendedName>
        <fullName evidence="4 10">Cytochrome c oxidase assembly protein CtaG</fullName>
    </recommendedName>
</protein>
<evidence type="ECO:0000256" key="7">
    <source>
        <dbReference type="ARBA" id="ARBA00022989"/>
    </source>
</evidence>
<evidence type="ECO:0000256" key="1">
    <source>
        <dbReference type="ARBA" id="ARBA00004007"/>
    </source>
</evidence>
<dbReference type="NCBIfam" id="NF003465">
    <property type="entry name" value="PRK05089.1"/>
    <property type="match status" value="1"/>
</dbReference>
<dbReference type="RefSeq" id="WP_188159382.1">
    <property type="nucleotide sequence ID" value="NZ_BMGH01000001.1"/>
</dbReference>
<feature type="topological domain" description="Cytoplasmic" evidence="10">
    <location>
        <begin position="1"/>
        <end position="6"/>
    </location>
</feature>
<comment type="caution">
    <text evidence="12">The sequence shown here is derived from an EMBL/GenBank/DDBJ whole genome shotgun (WGS) entry which is preliminary data.</text>
</comment>
<dbReference type="Proteomes" id="UP000613582">
    <property type="component" value="Unassembled WGS sequence"/>
</dbReference>
<dbReference type="PANTHER" id="PTHR21320">
    <property type="entry name" value="CYTOCHROME C OXIDASE ASSEMBLY PROTEIN COX11-RELATED"/>
    <property type="match status" value="1"/>
</dbReference>
<reference evidence="12" key="1">
    <citation type="journal article" date="2014" name="Int. J. Syst. Evol. Microbiol.">
        <title>Complete genome sequence of Corynebacterium casei LMG S-19264T (=DSM 44701T), isolated from a smear-ripened cheese.</title>
        <authorList>
            <consortium name="US DOE Joint Genome Institute (JGI-PGF)"/>
            <person name="Walter F."/>
            <person name="Albersmeier A."/>
            <person name="Kalinowski J."/>
            <person name="Ruckert C."/>
        </authorList>
    </citation>
    <scope>NUCLEOTIDE SEQUENCE</scope>
    <source>
        <strain evidence="12">CGMCC 1.12921</strain>
    </source>
</reference>
<dbReference type="InterPro" id="IPR007533">
    <property type="entry name" value="Cyt_c_oxidase_assmbl_CtaG"/>
</dbReference>
<comment type="function">
    <text evidence="1 10">Exerts its effect at some terminal stage of cytochrome c oxidase synthesis, probably by being involved in the insertion of the copper B into subunit I.</text>
</comment>
<evidence type="ECO:0000256" key="5">
    <source>
        <dbReference type="ARBA" id="ARBA00022692"/>
    </source>
</evidence>
<accession>A0A8J2Y4K8</accession>
<dbReference type="HAMAP" id="MF_00155">
    <property type="entry name" value="CtaG"/>
    <property type="match status" value="1"/>
</dbReference>
<gene>
    <name evidence="10 12" type="primary">ctaG</name>
    <name evidence="12" type="ORF">GCM10011342_01400</name>
</gene>
<dbReference type="Pfam" id="PF04442">
    <property type="entry name" value="CtaG_Cox11"/>
    <property type="match status" value="1"/>
</dbReference>
<dbReference type="GO" id="GO:0008535">
    <property type="term" value="P:respiratory chain complex IV assembly"/>
    <property type="evidence" value="ECO:0007669"/>
    <property type="project" value="UniProtKB-UniRule"/>
</dbReference>
<keyword evidence="10" id="KW-1003">Cell membrane</keyword>
<keyword evidence="5 10" id="KW-0812">Transmembrane</keyword>
<evidence type="ECO:0000313" key="13">
    <source>
        <dbReference type="Proteomes" id="UP000613582"/>
    </source>
</evidence>
<comment type="similarity">
    <text evidence="3 10">Belongs to the COX11/CtaG family.</text>
</comment>
<keyword evidence="13" id="KW-1185">Reference proteome</keyword>
<evidence type="ECO:0000256" key="9">
    <source>
        <dbReference type="ARBA" id="ARBA00023136"/>
    </source>
</evidence>
<keyword evidence="11" id="KW-0732">Signal</keyword>
<evidence type="ECO:0000256" key="4">
    <source>
        <dbReference type="ARBA" id="ARBA00015384"/>
    </source>
</evidence>
<dbReference type="EMBL" id="BMGH01000001">
    <property type="protein sequence ID" value="GGC96309.1"/>
    <property type="molecule type" value="Genomic_DNA"/>
</dbReference>
<evidence type="ECO:0000256" key="2">
    <source>
        <dbReference type="ARBA" id="ARBA00004382"/>
    </source>
</evidence>
<dbReference type="FunFam" id="2.60.370.10:FF:000001">
    <property type="entry name" value="COX11 cytochrome c oxidase assembly homolog"/>
    <property type="match status" value="1"/>
</dbReference>
<dbReference type="Gene3D" id="2.60.370.10">
    <property type="entry name" value="Ctag/Cox11"/>
    <property type="match status" value="1"/>
</dbReference>
<keyword evidence="6 10" id="KW-0735">Signal-anchor</keyword>
<keyword evidence="9 10" id="KW-0472">Membrane</keyword>
<keyword evidence="8 10" id="KW-0186">Copper</keyword>
<evidence type="ECO:0000256" key="3">
    <source>
        <dbReference type="ARBA" id="ARBA00009620"/>
    </source>
</evidence>
<dbReference type="PIRSF" id="PIRSF005413">
    <property type="entry name" value="COX11"/>
    <property type="match status" value="1"/>
</dbReference>
<dbReference type="SUPFAM" id="SSF110111">
    <property type="entry name" value="Ctag/Cox11"/>
    <property type="match status" value="1"/>
</dbReference>
<comment type="subcellular location">
    <subcellularLocation>
        <location evidence="2 10">Cell inner membrane</location>
        <topology evidence="2 10">Single-pass type II membrane protein</topology>
        <orientation evidence="2 10">Periplasmic side</orientation>
    </subcellularLocation>
</comment>
<proteinExistence type="inferred from homology"/>
<name>A0A8J2Y4K8_9PROT</name>
<dbReference type="AlphaFoldDB" id="A0A8J2Y4K8"/>
<keyword evidence="7 10" id="KW-1133">Transmembrane helix</keyword>
<evidence type="ECO:0000313" key="12">
    <source>
        <dbReference type="EMBL" id="GGC96309.1"/>
    </source>
</evidence>
<evidence type="ECO:0000256" key="10">
    <source>
        <dbReference type="HAMAP-Rule" id="MF_00155"/>
    </source>
</evidence>
<evidence type="ECO:0000256" key="6">
    <source>
        <dbReference type="ARBA" id="ARBA00022968"/>
    </source>
</evidence>
<evidence type="ECO:0000256" key="11">
    <source>
        <dbReference type="SAM" id="SignalP"/>
    </source>
</evidence>
<feature type="topological domain" description="Periplasmic" evidence="10">
    <location>
        <begin position="26"/>
        <end position="189"/>
    </location>
</feature>
<feature type="chain" id="PRO_5035152057" description="Cytochrome c oxidase assembly protein CtaG" evidence="11">
    <location>
        <begin position="25"/>
        <end position="189"/>
    </location>
</feature>
<feature type="signal peptide" evidence="11">
    <location>
        <begin position="1"/>
        <end position="24"/>
    </location>
</feature>
<dbReference type="GO" id="GO:0005886">
    <property type="term" value="C:plasma membrane"/>
    <property type="evidence" value="ECO:0007669"/>
    <property type="project" value="UniProtKB-SubCell"/>
</dbReference>
<dbReference type="PANTHER" id="PTHR21320:SF3">
    <property type="entry name" value="CYTOCHROME C OXIDASE ASSEMBLY PROTEIN COX11, MITOCHONDRIAL-RELATED"/>
    <property type="match status" value="1"/>
</dbReference>
<evidence type="ECO:0000256" key="8">
    <source>
        <dbReference type="ARBA" id="ARBA00023008"/>
    </source>
</evidence>
<keyword evidence="10" id="KW-0997">Cell inner membrane</keyword>
<sequence length="189" mass="20784">MNRNSKTALTVCAVVASMVGMSFAAVPAYRAFCQITGFDGTTQRADAPSRTVIDRTVTVRFDATTADGLPWHFKPQQVSQTSKVGQTNLAYYAATNTSDEPVIGTATFNVQPAKAGLYFRKIECFCFTEQVLLPGETMDMPVTYFVDPAIEDDDNLDDVFEITLSYTFYRDEKAEARELAALPTEAEGL</sequence>
<reference evidence="12" key="2">
    <citation type="submission" date="2020-09" db="EMBL/GenBank/DDBJ databases">
        <authorList>
            <person name="Sun Q."/>
            <person name="Zhou Y."/>
        </authorList>
    </citation>
    <scope>NUCLEOTIDE SEQUENCE</scope>
    <source>
        <strain evidence="12">CGMCC 1.12921</strain>
    </source>
</reference>